<evidence type="ECO:0000256" key="6">
    <source>
        <dbReference type="ARBA" id="ARBA00022605"/>
    </source>
</evidence>
<keyword evidence="10 14" id="KW-0486">Methionine biosynthesis</keyword>
<evidence type="ECO:0000256" key="3">
    <source>
        <dbReference type="ARBA" id="ARBA00006753"/>
    </source>
</evidence>
<comment type="pathway">
    <text evidence="1 14">Amino-acid biosynthesis; L-threonine biosynthesis; L-threonine from L-aspartate: step 3/5.</text>
</comment>
<dbReference type="PANTHER" id="PTHR43331">
    <property type="entry name" value="HOMOSERINE DEHYDROGENASE"/>
    <property type="match status" value="1"/>
</dbReference>
<keyword evidence="7 14" id="KW-0791">Threonine biosynthesis</keyword>
<feature type="binding site" evidence="13">
    <location>
        <position position="194"/>
    </location>
    <ligand>
        <name>L-homoserine</name>
        <dbReference type="ChEBI" id="CHEBI:57476"/>
    </ligand>
</feature>
<protein>
    <recommendedName>
        <fullName evidence="5 14">Homoserine dehydrogenase</fullName>
        <ecNumber evidence="4 14">1.1.1.3</ecNumber>
    </recommendedName>
</protein>
<dbReference type="GO" id="GO:0009088">
    <property type="term" value="P:threonine biosynthetic process"/>
    <property type="evidence" value="ECO:0007669"/>
    <property type="project" value="UniProtKB-UniPathway"/>
</dbReference>
<dbReference type="InterPro" id="IPR001342">
    <property type="entry name" value="HDH_cat"/>
</dbReference>
<sequence>MKAVLKNVRIGIVGLGTVGSGVVRILKEEQKLIAQQTGLSFEIVKAIIANPDRKRAAYLQDVALGTDIDQLLDDKSVDIIVEVMGSVNEAKTLIERALTVHKHVVTANKDLIAQYGDELAELATKNGVALRYEASVAGGIPILQILRTAYKADQVHTIAGILNGTTNFILTQMDEQGLTYDQALKAAKEKGFAESDPTNDVDGFDAAYKLAILTKMAFGISVPQSDIAITGIRELAIDDVKAAQAAGYELKLIGLSDLTAEGIRLAVAPMVVHKNQPIAQIRNEHNAVLVKSQNIGTALYVGPGAGQLPTGNSVVADLIHVGQTITSNGEVYPFALKVAETQPKRVSGNSSYWVLVATDDPDSLAENIKLSFAGAQISNEMTIRGFDPHQAWTSLEVTAASLVAEAHFTNTMQRLADVKAIYPVLEA</sequence>
<evidence type="ECO:0000256" key="9">
    <source>
        <dbReference type="ARBA" id="ARBA00023053"/>
    </source>
</evidence>
<dbReference type="InterPro" id="IPR005106">
    <property type="entry name" value="Asp/hSer_DH_NAD-bd"/>
</dbReference>
<feature type="domain" description="Homoserine dehydrogenase catalytic" evidence="16">
    <location>
        <begin position="141"/>
        <end position="319"/>
    </location>
</feature>
<dbReference type="EC" id="1.1.1.3" evidence="4 14"/>
<dbReference type="GO" id="GO:0009086">
    <property type="term" value="P:methionine biosynthetic process"/>
    <property type="evidence" value="ECO:0007669"/>
    <property type="project" value="UniProtKB-KW"/>
</dbReference>
<gene>
    <name evidence="18" type="ORF">FC82_GL002359</name>
</gene>
<keyword evidence="13 14" id="KW-0521">NADP</keyword>
<evidence type="ECO:0000256" key="15">
    <source>
        <dbReference type="RuleBase" id="RU004171"/>
    </source>
</evidence>
<dbReference type="UniPathway" id="UPA00051">
    <property type="reaction ID" value="UER00465"/>
</dbReference>
<dbReference type="PIRSF" id="PIRSF000098">
    <property type="entry name" value="Homoser_dehydrog"/>
    <property type="match status" value="1"/>
</dbReference>
<evidence type="ECO:0000256" key="5">
    <source>
        <dbReference type="ARBA" id="ARBA00013376"/>
    </source>
</evidence>
<dbReference type="SUPFAM" id="SSF51735">
    <property type="entry name" value="NAD(P)-binding Rossmann-fold domains"/>
    <property type="match status" value="1"/>
</dbReference>
<dbReference type="InterPro" id="IPR019811">
    <property type="entry name" value="HDH_CS"/>
</dbReference>
<dbReference type="UniPathway" id="UPA00050">
    <property type="reaction ID" value="UER00063"/>
</dbReference>
<accession>A0A0R2B7R7</accession>
<dbReference type="GO" id="GO:0004412">
    <property type="term" value="F:homoserine dehydrogenase activity"/>
    <property type="evidence" value="ECO:0007669"/>
    <property type="project" value="UniProtKB-EC"/>
</dbReference>
<reference evidence="18 19" key="1">
    <citation type="journal article" date="2015" name="Genome Announc.">
        <title>Expanding the biotechnology potential of lactobacilli through comparative genomics of 213 strains and associated genera.</title>
        <authorList>
            <person name="Sun Z."/>
            <person name="Harris H.M."/>
            <person name="McCann A."/>
            <person name="Guo C."/>
            <person name="Argimon S."/>
            <person name="Zhang W."/>
            <person name="Yang X."/>
            <person name="Jeffery I.B."/>
            <person name="Cooney J.C."/>
            <person name="Kagawa T.F."/>
            <person name="Liu W."/>
            <person name="Song Y."/>
            <person name="Salvetti E."/>
            <person name="Wrobel A."/>
            <person name="Rasinkangas P."/>
            <person name="Parkhill J."/>
            <person name="Rea M.C."/>
            <person name="O'Sullivan O."/>
            <person name="Ritari J."/>
            <person name="Douillard F.P."/>
            <person name="Paul Ross R."/>
            <person name="Yang R."/>
            <person name="Briner A.E."/>
            <person name="Felis G.E."/>
            <person name="de Vos W.M."/>
            <person name="Barrangou R."/>
            <person name="Klaenhammer T.R."/>
            <person name="Caufield P.W."/>
            <person name="Cui Y."/>
            <person name="Zhang H."/>
            <person name="O'Toole P.W."/>
        </authorList>
    </citation>
    <scope>NUCLEOTIDE SEQUENCE [LARGE SCALE GENOMIC DNA]</scope>
    <source>
        <strain evidence="18 19">DSM 20515</strain>
    </source>
</reference>
<evidence type="ECO:0000256" key="8">
    <source>
        <dbReference type="ARBA" id="ARBA00023002"/>
    </source>
</evidence>
<dbReference type="EMBL" id="AYYR01000053">
    <property type="protein sequence ID" value="KRM75485.1"/>
    <property type="molecule type" value="Genomic_DNA"/>
</dbReference>
<dbReference type="Gene3D" id="3.30.70.260">
    <property type="match status" value="1"/>
</dbReference>
<dbReference type="Proteomes" id="UP000051845">
    <property type="component" value="Unassembled WGS sequence"/>
</dbReference>
<dbReference type="SUPFAM" id="SSF55347">
    <property type="entry name" value="Glyceraldehyde-3-phosphate dehydrogenase-like, C-terminal domain"/>
    <property type="match status" value="1"/>
</dbReference>
<dbReference type="FunFam" id="3.30.360.10:FF:000005">
    <property type="entry name" value="Homoserine dehydrogenase"/>
    <property type="match status" value="1"/>
</dbReference>
<feature type="binding site" evidence="13">
    <location>
        <position position="109"/>
    </location>
    <ligand>
        <name>NADPH</name>
        <dbReference type="ChEBI" id="CHEBI:57783"/>
    </ligand>
</feature>
<evidence type="ECO:0000313" key="18">
    <source>
        <dbReference type="EMBL" id="KRM75485.1"/>
    </source>
</evidence>
<dbReference type="NCBIfam" id="NF004976">
    <property type="entry name" value="PRK06349.1"/>
    <property type="match status" value="1"/>
</dbReference>
<keyword evidence="6 14" id="KW-0028">Amino-acid biosynthesis</keyword>
<comment type="catalytic activity">
    <reaction evidence="11">
        <text>L-homoserine + NADP(+) = L-aspartate 4-semialdehyde + NADPH + H(+)</text>
        <dbReference type="Rhea" id="RHEA:15761"/>
        <dbReference type="ChEBI" id="CHEBI:15378"/>
        <dbReference type="ChEBI" id="CHEBI:57476"/>
        <dbReference type="ChEBI" id="CHEBI:57783"/>
        <dbReference type="ChEBI" id="CHEBI:58349"/>
        <dbReference type="ChEBI" id="CHEBI:537519"/>
        <dbReference type="EC" id="1.1.1.3"/>
    </reaction>
    <physiologicalReaction direction="right-to-left" evidence="11">
        <dbReference type="Rhea" id="RHEA:15763"/>
    </physiologicalReaction>
</comment>
<evidence type="ECO:0000256" key="1">
    <source>
        <dbReference type="ARBA" id="ARBA00005056"/>
    </source>
</evidence>
<evidence type="ECO:0000313" key="19">
    <source>
        <dbReference type="Proteomes" id="UP000051845"/>
    </source>
</evidence>
<feature type="domain" description="Aspartate/homoserine dehydrogenase NAD-binding" evidence="17">
    <location>
        <begin position="14"/>
        <end position="133"/>
    </location>
</feature>
<organism evidence="18 19">
    <name type="scientific">Secundilactobacillus collinoides DSM 20515 = JCM 1123</name>
    <dbReference type="NCBI Taxonomy" id="1423733"/>
    <lineage>
        <taxon>Bacteria</taxon>
        <taxon>Bacillati</taxon>
        <taxon>Bacillota</taxon>
        <taxon>Bacilli</taxon>
        <taxon>Lactobacillales</taxon>
        <taxon>Lactobacillaceae</taxon>
        <taxon>Secundilactobacillus</taxon>
    </lineage>
</organism>
<comment type="similarity">
    <text evidence="3 15">Belongs to the homoserine dehydrogenase family.</text>
</comment>
<name>A0A0R2B7R7_SECCO</name>
<comment type="pathway">
    <text evidence="2 14">Amino-acid biosynthesis; L-methionine biosynthesis via de novo pathway; L-homoserine from L-aspartate: step 3/3.</text>
</comment>
<dbReference type="InterPro" id="IPR016204">
    <property type="entry name" value="HDH"/>
</dbReference>
<proteinExistence type="inferred from homology"/>
<evidence type="ECO:0000256" key="2">
    <source>
        <dbReference type="ARBA" id="ARBA00005062"/>
    </source>
</evidence>
<keyword evidence="9" id="KW-0915">Sodium</keyword>
<dbReference type="Pfam" id="PF00742">
    <property type="entry name" value="Homoserine_dh"/>
    <property type="match status" value="1"/>
</dbReference>
<dbReference type="Pfam" id="PF03447">
    <property type="entry name" value="NAD_binding_3"/>
    <property type="match status" value="1"/>
</dbReference>
<evidence type="ECO:0000256" key="4">
    <source>
        <dbReference type="ARBA" id="ARBA00013213"/>
    </source>
</evidence>
<feature type="binding site" evidence="13">
    <location>
        <begin position="13"/>
        <end position="20"/>
    </location>
    <ligand>
        <name>NADP(+)</name>
        <dbReference type="ChEBI" id="CHEBI:58349"/>
    </ligand>
</feature>
<evidence type="ECO:0000256" key="11">
    <source>
        <dbReference type="ARBA" id="ARBA00048841"/>
    </source>
</evidence>
<dbReference type="AlphaFoldDB" id="A0A0R2B7R7"/>
<dbReference type="PROSITE" id="PS01042">
    <property type="entry name" value="HOMOSER_DHGENASE"/>
    <property type="match status" value="1"/>
</dbReference>
<dbReference type="PANTHER" id="PTHR43331:SF1">
    <property type="entry name" value="HOMOSERINE DEHYDROGENASE"/>
    <property type="match status" value="1"/>
</dbReference>
<evidence type="ECO:0000256" key="7">
    <source>
        <dbReference type="ARBA" id="ARBA00022697"/>
    </source>
</evidence>
<feature type="active site" description="Proton donor" evidence="12">
    <location>
        <position position="209"/>
    </location>
</feature>
<dbReference type="PATRIC" id="fig|1423733.4.peg.2473"/>
<evidence type="ECO:0000256" key="10">
    <source>
        <dbReference type="ARBA" id="ARBA00023167"/>
    </source>
</evidence>
<evidence type="ECO:0000256" key="13">
    <source>
        <dbReference type="PIRSR" id="PIRSR000098-2"/>
    </source>
</evidence>
<dbReference type="Gene3D" id="3.40.50.720">
    <property type="entry name" value="NAD(P)-binding Rossmann-like Domain"/>
    <property type="match status" value="1"/>
</dbReference>
<evidence type="ECO:0000256" key="14">
    <source>
        <dbReference type="RuleBase" id="RU000579"/>
    </source>
</evidence>
<evidence type="ECO:0000259" key="17">
    <source>
        <dbReference type="Pfam" id="PF03447"/>
    </source>
</evidence>
<evidence type="ECO:0000256" key="12">
    <source>
        <dbReference type="PIRSR" id="PIRSR000098-1"/>
    </source>
</evidence>
<keyword evidence="8 14" id="KW-0560">Oxidoreductase</keyword>
<dbReference type="GO" id="GO:0050661">
    <property type="term" value="F:NADP binding"/>
    <property type="evidence" value="ECO:0007669"/>
    <property type="project" value="InterPro"/>
</dbReference>
<evidence type="ECO:0000259" key="16">
    <source>
        <dbReference type="Pfam" id="PF00742"/>
    </source>
</evidence>
<dbReference type="InterPro" id="IPR036291">
    <property type="entry name" value="NAD(P)-bd_dom_sf"/>
</dbReference>
<dbReference type="Gene3D" id="3.30.360.10">
    <property type="entry name" value="Dihydrodipicolinate Reductase, domain 2"/>
    <property type="match status" value="1"/>
</dbReference>
<comment type="caution">
    <text evidence="18">The sequence shown here is derived from an EMBL/GenBank/DDBJ whole genome shotgun (WGS) entry which is preliminary data.</text>
</comment>